<dbReference type="AlphaFoldDB" id="A0A0F5H115"/>
<dbReference type="InterPro" id="IPR029039">
    <property type="entry name" value="Flavoprotein-like_sf"/>
</dbReference>
<evidence type="ECO:0000313" key="3">
    <source>
        <dbReference type="Proteomes" id="UP000033750"/>
    </source>
</evidence>
<proteinExistence type="predicted"/>
<protein>
    <submittedName>
        <fullName evidence="2">FMN-dependent NADH-azoreductase</fullName>
    </submittedName>
</protein>
<dbReference type="SUPFAM" id="SSF52218">
    <property type="entry name" value="Flavoproteins"/>
    <property type="match status" value="1"/>
</dbReference>
<dbReference type="PATRIC" id="fig|1264554.4.peg.263"/>
<evidence type="ECO:0000259" key="1">
    <source>
        <dbReference type="Pfam" id="PF02525"/>
    </source>
</evidence>
<dbReference type="STRING" id="29561.MM26B8_02680"/>
<reference evidence="2 3" key="1">
    <citation type="submission" date="2015-03" db="EMBL/GenBank/DDBJ databases">
        <title>Genome sequence of Mycoplasma meleagridis strain ATCC 25294.</title>
        <authorList>
            <person name="Yacoub E."/>
            <person name="Blanchard A."/>
            <person name="Sirand-Pugnet P."/>
            <person name="Mardassi B.B.A."/>
        </authorList>
    </citation>
    <scope>NUCLEOTIDE SEQUENCE [LARGE SCALE GENOMIC DNA]</scope>
    <source>
        <strain evidence="2 3">ATCC 25294</strain>
    </source>
</reference>
<dbReference type="OrthoDB" id="9805013at2"/>
<dbReference type="Pfam" id="PF02525">
    <property type="entry name" value="Flavodoxin_2"/>
    <property type="match status" value="1"/>
</dbReference>
<dbReference type="InterPro" id="IPR003680">
    <property type="entry name" value="Flavodoxin_fold"/>
</dbReference>
<dbReference type="NCBIfam" id="NF002370">
    <property type="entry name" value="PRK01355.1"/>
    <property type="match status" value="1"/>
</dbReference>
<name>A0A0F5H115_9BACT</name>
<sequence>MNNRKINIIAVNGSSSINSLSWKVNQTLVDLLNKKYDCDITTIDLNKTKLANNILNSNNISSYWNDVDSDYYIDLLKKSDLLVLNTPMNNFSYSILVKSFIDAISVANKTFSYKYSKKGDAIGLINNLKVILIFTQGSPEGWYPFANYVSNLEGIFNFLGVKEIHSLVIDGTKVAPRNAMSQEEIIEEFKDKIISLSEKLN</sequence>
<dbReference type="Proteomes" id="UP000033750">
    <property type="component" value="Unassembled WGS sequence"/>
</dbReference>
<evidence type="ECO:0000313" key="2">
    <source>
        <dbReference type="EMBL" id="KKB26994.1"/>
    </source>
</evidence>
<dbReference type="PANTHER" id="PTHR43741">
    <property type="entry name" value="FMN-DEPENDENT NADH-AZOREDUCTASE 1"/>
    <property type="match status" value="1"/>
</dbReference>
<dbReference type="EMBL" id="JZXN01000011">
    <property type="protein sequence ID" value="KKB26994.1"/>
    <property type="molecule type" value="Genomic_DNA"/>
</dbReference>
<feature type="domain" description="Flavodoxin-like fold" evidence="1">
    <location>
        <begin position="7"/>
        <end position="191"/>
    </location>
</feature>
<dbReference type="PANTHER" id="PTHR43741:SF4">
    <property type="entry name" value="FMN-DEPENDENT NADH:QUINONE OXIDOREDUCTASE"/>
    <property type="match status" value="1"/>
</dbReference>
<keyword evidence="3" id="KW-1185">Reference proteome</keyword>
<dbReference type="InterPro" id="IPR050104">
    <property type="entry name" value="FMN-dep_NADH:Q_OxRdtase_AzoR1"/>
</dbReference>
<gene>
    <name evidence="2" type="ORF">MMELEA_03070</name>
</gene>
<accession>A0A0F5H115</accession>
<dbReference type="Gene3D" id="3.40.50.360">
    <property type="match status" value="1"/>
</dbReference>
<comment type="caution">
    <text evidence="2">The sequence shown here is derived from an EMBL/GenBank/DDBJ whole genome shotgun (WGS) entry which is preliminary data.</text>
</comment>
<dbReference type="RefSeq" id="WP_046096750.1">
    <property type="nucleotide sequence ID" value="NZ_JZXN01000011.1"/>
</dbReference>
<organism evidence="2 3">
    <name type="scientific">Mycoplasmopsis meleagridis ATCC 25294</name>
    <dbReference type="NCBI Taxonomy" id="1264554"/>
    <lineage>
        <taxon>Bacteria</taxon>
        <taxon>Bacillati</taxon>
        <taxon>Mycoplasmatota</taxon>
        <taxon>Mycoplasmoidales</taxon>
        <taxon>Metamycoplasmataceae</taxon>
        <taxon>Mycoplasmopsis</taxon>
    </lineage>
</organism>